<evidence type="ECO:0000256" key="2">
    <source>
        <dbReference type="ARBA" id="ARBA00022840"/>
    </source>
</evidence>
<dbReference type="Proteomes" id="UP000264589">
    <property type="component" value="Unassembled WGS sequence"/>
</dbReference>
<keyword evidence="1" id="KW-0547">Nucleotide-binding</keyword>
<dbReference type="InParanoid" id="A0A371RL41"/>
<dbReference type="RefSeq" id="WP_116392806.1">
    <property type="nucleotide sequence ID" value="NZ_QUQO01000001.1"/>
</dbReference>
<dbReference type="Gene3D" id="3.40.50.300">
    <property type="entry name" value="P-loop containing nucleotide triphosphate hydrolases"/>
    <property type="match status" value="2"/>
</dbReference>
<dbReference type="InterPro" id="IPR032524">
    <property type="entry name" value="ABC_tran_C"/>
</dbReference>
<dbReference type="OrthoDB" id="9808609at2"/>
<dbReference type="PANTHER" id="PTHR42855">
    <property type="entry name" value="ABC TRANSPORTER ATP-BINDING SUBUNIT"/>
    <property type="match status" value="1"/>
</dbReference>
<accession>A0A371RL41</accession>
<dbReference type="SUPFAM" id="SSF52540">
    <property type="entry name" value="P-loop containing nucleoside triphosphate hydrolases"/>
    <property type="match status" value="2"/>
</dbReference>
<dbReference type="FunCoup" id="A0A371RL41">
    <property type="interactions" value="282"/>
</dbReference>
<dbReference type="PANTHER" id="PTHR42855:SF1">
    <property type="entry name" value="ABC TRANSPORTER DOMAIN-CONTAINING PROTEIN"/>
    <property type="match status" value="1"/>
</dbReference>
<evidence type="ECO:0000259" key="7">
    <source>
        <dbReference type="PROSITE" id="PS50893"/>
    </source>
</evidence>
<evidence type="ECO:0000313" key="8">
    <source>
        <dbReference type="EMBL" id="RFB06173.1"/>
    </source>
</evidence>
<evidence type="ECO:0000256" key="3">
    <source>
        <dbReference type="ARBA" id="ARBA00049360"/>
    </source>
</evidence>
<comment type="caution">
    <text evidence="8">The sequence shown here is derived from an EMBL/GenBank/DDBJ whole genome shotgun (WGS) entry which is preliminary data.</text>
</comment>
<dbReference type="InterPro" id="IPR051309">
    <property type="entry name" value="ABCF_ATPase"/>
</dbReference>
<dbReference type="GO" id="GO:0016887">
    <property type="term" value="F:ATP hydrolysis activity"/>
    <property type="evidence" value="ECO:0007669"/>
    <property type="project" value="InterPro"/>
</dbReference>
<dbReference type="SMART" id="SM00382">
    <property type="entry name" value="AAA"/>
    <property type="match status" value="2"/>
</dbReference>
<dbReference type="CDD" id="cd03221">
    <property type="entry name" value="ABCF_EF-3"/>
    <property type="match status" value="2"/>
</dbReference>
<dbReference type="EMBL" id="QUQO01000001">
    <property type="protein sequence ID" value="RFB06173.1"/>
    <property type="molecule type" value="Genomic_DNA"/>
</dbReference>
<reference evidence="8 9" key="1">
    <citation type="submission" date="2018-08" db="EMBL/GenBank/DDBJ databases">
        <title>Parvularcula sp. SM1705, isolated from surface water of the South Sea China.</title>
        <authorList>
            <person name="Sun L."/>
        </authorList>
    </citation>
    <scope>NUCLEOTIDE SEQUENCE [LARGE SCALE GENOMIC DNA]</scope>
    <source>
        <strain evidence="8 9">SM1705</strain>
    </source>
</reference>
<dbReference type="Pfam" id="PF00005">
    <property type="entry name" value="ABC_tran"/>
    <property type="match status" value="2"/>
</dbReference>
<feature type="domain" description="ABC transporter" evidence="7">
    <location>
        <begin position="283"/>
        <end position="524"/>
    </location>
</feature>
<dbReference type="InterPro" id="IPR003593">
    <property type="entry name" value="AAA+_ATPase"/>
</dbReference>
<dbReference type="Pfam" id="PF16326">
    <property type="entry name" value="ABC_tran_CTD"/>
    <property type="match status" value="1"/>
</dbReference>
<evidence type="ECO:0000256" key="5">
    <source>
        <dbReference type="SAM" id="Coils"/>
    </source>
</evidence>
<evidence type="ECO:0000256" key="1">
    <source>
        <dbReference type="ARBA" id="ARBA00022741"/>
    </source>
</evidence>
<protein>
    <submittedName>
        <fullName evidence="8">ATP-binding cassette domain-containing protein</fullName>
    </submittedName>
</protein>
<feature type="domain" description="ABC transporter" evidence="7">
    <location>
        <begin position="6"/>
        <end position="216"/>
    </location>
</feature>
<proteinExistence type="inferred from homology"/>
<dbReference type="PROSITE" id="PS50893">
    <property type="entry name" value="ABC_TRANSPORTER_2"/>
    <property type="match status" value="2"/>
</dbReference>
<dbReference type="InterPro" id="IPR037118">
    <property type="entry name" value="Val-tRNA_synth_C_sf"/>
</dbReference>
<gene>
    <name evidence="8" type="ORF">DX908_13390</name>
</gene>
<dbReference type="InterPro" id="IPR027417">
    <property type="entry name" value="P-loop_NTPase"/>
</dbReference>
<dbReference type="Gene3D" id="1.10.287.380">
    <property type="entry name" value="Valyl-tRNA synthetase, C-terminal domain"/>
    <property type="match status" value="1"/>
</dbReference>
<comment type="similarity">
    <text evidence="4">Belongs to the ABC transporter superfamily. ABCF family. Uup subfamily.</text>
</comment>
<feature type="coiled-coil region" evidence="5">
    <location>
        <begin position="537"/>
        <end position="598"/>
    </location>
</feature>
<dbReference type="GO" id="GO:0003677">
    <property type="term" value="F:DNA binding"/>
    <property type="evidence" value="ECO:0007669"/>
    <property type="project" value="InterPro"/>
</dbReference>
<dbReference type="InterPro" id="IPR017871">
    <property type="entry name" value="ABC_transporter-like_CS"/>
</dbReference>
<evidence type="ECO:0000313" key="9">
    <source>
        <dbReference type="Proteomes" id="UP000264589"/>
    </source>
</evidence>
<dbReference type="PROSITE" id="PS00211">
    <property type="entry name" value="ABC_TRANSPORTER_1"/>
    <property type="match status" value="1"/>
</dbReference>
<dbReference type="GO" id="GO:0005524">
    <property type="term" value="F:ATP binding"/>
    <property type="evidence" value="ECO:0007669"/>
    <property type="project" value="UniProtKB-KW"/>
</dbReference>
<dbReference type="FunFam" id="3.40.50.300:FF:000309">
    <property type="entry name" value="ABC transporter ATP-binding protein"/>
    <property type="match status" value="1"/>
</dbReference>
<evidence type="ECO:0000256" key="6">
    <source>
        <dbReference type="SAM" id="MobiDB-lite"/>
    </source>
</evidence>
<keyword evidence="9" id="KW-1185">Reference proteome</keyword>
<dbReference type="AlphaFoldDB" id="A0A371RL41"/>
<name>A0A371RL41_9PROT</name>
<comment type="catalytic activity">
    <reaction evidence="3">
        <text>ATP + H2O = ADP + phosphate + H(+)</text>
        <dbReference type="Rhea" id="RHEA:13065"/>
        <dbReference type="ChEBI" id="CHEBI:15377"/>
        <dbReference type="ChEBI" id="CHEBI:15378"/>
        <dbReference type="ChEBI" id="CHEBI:30616"/>
        <dbReference type="ChEBI" id="CHEBI:43474"/>
        <dbReference type="ChEBI" id="CHEBI:456216"/>
    </reaction>
</comment>
<keyword evidence="2 8" id="KW-0067">ATP-binding</keyword>
<sequence>MAAPLLSLTDIHLTFGGDPLFSGAEMMIAPRDRIAVVGRNGSGKSTFLKIAAGLVEPDRGDRTLQNGITVRYLEQDPVFEGFATIEDVVRAGLGPADDGMLIPQLLADLGLEGTASPENLSGGEARRVAIARALAPDPDLLLLDEPTNHLDLPTIDWLEGYLSASRAAIVTISHDRRFLSNLTTRTVWIDRGETRALSKGFAQFEAWRDEVYAEEERDAHKLDRKIVREEHWLRYGVTARRKRNVRRLGELHDLRTRRATLNRPQGNVQMSASEADASGKKAIEAKHLSFAYEGEAIVSDLSLLIHRGDRVGLVGPNGAGKTTLLKLLIGELTPDEGTVVHGTKLEIVGLDQQRASLRENVSVMDALTGGRGDSISVGGVQRHAVGYLKEFLFTPLQIRQPVSSLSGGERGRLALAIALARPSNLLVLDEPTNDLDLETLDVLEDVLSTYQGTILLVSHDRDFLDRIVTSTLAPVPAEGAGKWQDYPGGYTDMLRQRKQSGGENAGKPAAKDRKSADTAAAPSARAAKLSYKEKFALENLPKRMAELETEIARHEKTLADPSLFMSDNAAFQSATTALDKARTELEAAEEEWLELEVKREALEG</sequence>
<keyword evidence="5" id="KW-0175">Coiled coil</keyword>
<feature type="region of interest" description="Disordered" evidence="6">
    <location>
        <begin position="486"/>
        <end position="523"/>
    </location>
</feature>
<evidence type="ECO:0000256" key="4">
    <source>
        <dbReference type="ARBA" id="ARBA00061478"/>
    </source>
</evidence>
<organism evidence="8 9">
    <name type="scientific">Parvularcula marina</name>
    <dbReference type="NCBI Taxonomy" id="2292771"/>
    <lineage>
        <taxon>Bacteria</taxon>
        <taxon>Pseudomonadati</taxon>
        <taxon>Pseudomonadota</taxon>
        <taxon>Alphaproteobacteria</taxon>
        <taxon>Parvularculales</taxon>
        <taxon>Parvularculaceae</taxon>
        <taxon>Parvularcula</taxon>
    </lineage>
</organism>
<dbReference type="InterPro" id="IPR003439">
    <property type="entry name" value="ABC_transporter-like_ATP-bd"/>
</dbReference>